<proteinExistence type="predicted"/>
<dbReference type="EMBL" id="BMFG01000011">
    <property type="protein sequence ID" value="GGD34326.1"/>
    <property type="molecule type" value="Genomic_DNA"/>
</dbReference>
<dbReference type="RefSeq" id="WP_188362948.1">
    <property type="nucleotide sequence ID" value="NZ_BMFG01000011.1"/>
</dbReference>
<reference evidence="1" key="2">
    <citation type="submission" date="2020-09" db="EMBL/GenBank/DDBJ databases">
        <authorList>
            <person name="Sun Q."/>
            <person name="Zhou Y."/>
        </authorList>
    </citation>
    <scope>NUCLEOTIDE SEQUENCE</scope>
    <source>
        <strain evidence="1">CGMCC 1.12506</strain>
    </source>
</reference>
<dbReference type="AlphaFoldDB" id="A0A916Y7R0"/>
<evidence type="ECO:0000313" key="2">
    <source>
        <dbReference type="Proteomes" id="UP000625735"/>
    </source>
</evidence>
<gene>
    <name evidence="1" type="ORF">GCM10011343_25270</name>
</gene>
<evidence type="ECO:0000313" key="1">
    <source>
        <dbReference type="EMBL" id="GGD34326.1"/>
    </source>
</evidence>
<comment type="caution">
    <text evidence="1">The sequence shown here is derived from an EMBL/GenBank/DDBJ whole genome shotgun (WGS) entry which is preliminary data.</text>
</comment>
<name>A0A916Y7R0_9FLAO</name>
<keyword evidence="2" id="KW-1185">Reference proteome</keyword>
<protein>
    <recommendedName>
        <fullName evidence="3">TonB protein C-terminal</fullName>
    </recommendedName>
</protein>
<dbReference type="Proteomes" id="UP000625735">
    <property type="component" value="Unassembled WGS sequence"/>
</dbReference>
<sequence length="146" mass="16954">MRKFIIPILICTQFIGCTIIKTNNKIVDDKCLIDVSENHNKLIYYKTDTPPKFKGHSDFTKYLIQEILIKRNFNNEEVKLKFSFEFIIEKDGLVSSANFLGSDSNELNSLDKDALEIIKNSVWEPARCNEKIVVFKKKINIYVSLD</sequence>
<accession>A0A916Y7R0</accession>
<dbReference type="Gene3D" id="3.30.1150.10">
    <property type="match status" value="1"/>
</dbReference>
<evidence type="ECO:0008006" key="3">
    <source>
        <dbReference type="Google" id="ProtNLM"/>
    </source>
</evidence>
<reference evidence="1" key="1">
    <citation type="journal article" date="2014" name="Int. J. Syst. Evol. Microbiol.">
        <title>Complete genome sequence of Corynebacterium casei LMG S-19264T (=DSM 44701T), isolated from a smear-ripened cheese.</title>
        <authorList>
            <consortium name="US DOE Joint Genome Institute (JGI-PGF)"/>
            <person name="Walter F."/>
            <person name="Albersmeier A."/>
            <person name="Kalinowski J."/>
            <person name="Ruckert C."/>
        </authorList>
    </citation>
    <scope>NUCLEOTIDE SEQUENCE</scope>
    <source>
        <strain evidence="1">CGMCC 1.12506</strain>
    </source>
</reference>
<organism evidence="1 2">
    <name type="scientific">Flavobacterium orientale</name>
    <dbReference type="NCBI Taxonomy" id="1756020"/>
    <lineage>
        <taxon>Bacteria</taxon>
        <taxon>Pseudomonadati</taxon>
        <taxon>Bacteroidota</taxon>
        <taxon>Flavobacteriia</taxon>
        <taxon>Flavobacteriales</taxon>
        <taxon>Flavobacteriaceae</taxon>
        <taxon>Flavobacterium</taxon>
    </lineage>
</organism>